<evidence type="ECO:0000256" key="1">
    <source>
        <dbReference type="SAM" id="Phobius"/>
    </source>
</evidence>
<gene>
    <name evidence="2" type="ORF">ACFOWD_00235</name>
</gene>
<proteinExistence type="predicted"/>
<sequence length="56" mass="6638">MIIELQIVGEWMDSFEVVYTFLRFPTYWVIGIIQMIIIGIRLSKKPDEESETETID</sequence>
<name>A0ABV8R5Q1_9FLAO</name>
<accession>A0ABV8R5Q1</accession>
<protein>
    <recommendedName>
        <fullName evidence="4">Prolipoprotein diacylglyceryl transferase</fullName>
    </recommendedName>
</protein>
<evidence type="ECO:0000313" key="3">
    <source>
        <dbReference type="Proteomes" id="UP001595826"/>
    </source>
</evidence>
<organism evidence="2 3">
    <name type="scientific">Polaribacter marinivivus</name>
    <dbReference type="NCBI Taxonomy" id="1524260"/>
    <lineage>
        <taxon>Bacteria</taxon>
        <taxon>Pseudomonadati</taxon>
        <taxon>Bacteroidota</taxon>
        <taxon>Flavobacteriia</taxon>
        <taxon>Flavobacteriales</taxon>
        <taxon>Flavobacteriaceae</taxon>
    </lineage>
</organism>
<keyword evidence="1" id="KW-0472">Membrane</keyword>
<evidence type="ECO:0000313" key="2">
    <source>
        <dbReference type="EMBL" id="MFC4267317.1"/>
    </source>
</evidence>
<dbReference type="EMBL" id="JBHSCY010000001">
    <property type="protein sequence ID" value="MFC4267317.1"/>
    <property type="molecule type" value="Genomic_DNA"/>
</dbReference>
<keyword evidence="1" id="KW-1133">Transmembrane helix</keyword>
<keyword evidence="1" id="KW-0812">Transmembrane</keyword>
<keyword evidence="3" id="KW-1185">Reference proteome</keyword>
<reference evidence="3" key="1">
    <citation type="journal article" date="2019" name="Int. J. Syst. Evol. Microbiol.">
        <title>The Global Catalogue of Microorganisms (GCM) 10K type strain sequencing project: providing services to taxonomists for standard genome sequencing and annotation.</title>
        <authorList>
            <consortium name="The Broad Institute Genomics Platform"/>
            <consortium name="The Broad Institute Genome Sequencing Center for Infectious Disease"/>
            <person name="Wu L."/>
            <person name="Ma J."/>
        </authorList>
    </citation>
    <scope>NUCLEOTIDE SEQUENCE [LARGE SCALE GENOMIC DNA]</scope>
    <source>
        <strain evidence="3">CECT 8655</strain>
    </source>
</reference>
<dbReference type="Proteomes" id="UP001595826">
    <property type="component" value="Unassembled WGS sequence"/>
</dbReference>
<feature type="transmembrane region" description="Helical" evidence="1">
    <location>
        <begin position="20"/>
        <end position="40"/>
    </location>
</feature>
<dbReference type="RefSeq" id="WP_377407119.1">
    <property type="nucleotide sequence ID" value="NZ_JBHSCY010000001.1"/>
</dbReference>
<evidence type="ECO:0008006" key="4">
    <source>
        <dbReference type="Google" id="ProtNLM"/>
    </source>
</evidence>
<comment type="caution">
    <text evidence="2">The sequence shown here is derived from an EMBL/GenBank/DDBJ whole genome shotgun (WGS) entry which is preliminary data.</text>
</comment>